<dbReference type="InterPro" id="IPR024079">
    <property type="entry name" value="MetalloPept_cat_dom_sf"/>
</dbReference>
<name>A0A8B7XF70_ACAPL</name>
<evidence type="ECO:0000256" key="15">
    <source>
        <dbReference type="PIRSR" id="PIRSR621190-4"/>
    </source>
</evidence>
<evidence type="ECO:0000259" key="19">
    <source>
        <dbReference type="SMART" id="SM00235"/>
    </source>
</evidence>
<dbReference type="CDD" id="cd04278">
    <property type="entry name" value="ZnMc_MMP"/>
    <property type="match status" value="1"/>
</dbReference>
<feature type="binding site" evidence="14">
    <location>
        <position position="455"/>
    </location>
    <ligand>
        <name>Ca(2+)</name>
        <dbReference type="ChEBI" id="CHEBI:29108"/>
        <label>4</label>
    </ligand>
</feature>
<dbReference type="PROSITE" id="PS51642">
    <property type="entry name" value="HEMOPEXIN_2"/>
    <property type="match status" value="4"/>
</dbReference>
<keyword evidence="10" id="KW-0865">Zymogen</keyword>
<dbReference type="InterPro" id="IPR021158">
    <property type="entry name" value="Pept_M10A_Zn_BS"/>
</dbReference>
<dbReference type="GO" id="GO:0005615">
    <property type="term" value="C:extracellular space"/>
    <property type="evidence" value="ECO:0007669"/>
    <property type="project" value="TreeGrafter"/>
</dbReference>
<evidence type="ECO:0000256" key="14">
    <source>
        <dbReference type="PIRSR" id="PIRSR621190-2"/>
    </source>
</evidence>
<feature type="binding site" evidence="14">
    <location>
        <position position="205"/>
    </location>
    <ligand>
        <name>Ca(2+)</name>
        <dbReference type="ChEBI" id="CHEBI:29108"/>
        <label>3</label>
    </ligand>
</feature>
<feature type="binding site" evidence="14">
    <location>
        <position position="228"/>
    </location>
    <ligand>
        <name>Zn(2+)</name>
        <dbReference type="ChEBI" id="CHEBI:29105"/>
        <label>1</label>
    </ligand>
</feature>
<feature type="binding site" evidence="14">
    <location>
        <position position="212"/>
    </location>
    <ligand>
        <name>Zn(2+)</name>
        <dbReference type="ChEBI" id="CHEBI:29105"/>
        <label>1</label>
    </ligand>
</feature>
<dbReference type="PROSITE" id="PS00546">
    <property type="entry name" value="CYSTEINE_SWITCH"/>
    <property type="match status" value="1"/>
</dbReference>
<evidence type="ECO:0000313" key="20">
    <source>
        <dbReference type="Proteomes" id="UP000694845"/>
    </source>
</evidence>
<dbReference type="InterPro" id="IPR021190">
    <property type="entry name" value="Pept_M10A"/>
</dbReference>
<dbReference type="OrthoDB" id="406838at2759"/>
<protein>
    <submittedName>
        <fullName evidence="21">72 kDa type IV collagenase-like</fullName>
    </submittedName>
</protein>
<dbReference type="CDD" id="cd00094">
    <property type="entry name" value="HX"/>
    <property type="match status" value="1"/>
</dbReference>
<feature type="binding site" evidence="13">
    <location>
        <position position="251"/>
    </location>
    <ligand>
        <name>Zn(2+)</name>
        <dbReference type="ChEBI" id="CHEBI:29105"/>
        <label>2</label>
        <note>catalytic</note>
    </ligand>
</feature>
<dbReference type="AlphaFoldDB" id="A0A8B7XF70"/>
<keyword evidence="11" id="KW-1015">Disulfide bond</keyword>
<dbReference type="PANTHER" id="PTHR10201">
    <property type="entry name" value="MATRIX METALLOPROTEINASE"/>
    <property type="match status" value="1"/>
</dbReference>
<dbReference type="SUPFAM" id="SSF55486">
    <property type="entry name" value="Metalloproteases ('zincins'), catalytic domain"/>
    <property type="match status" value="1"/>
</dbReference>
<dbReference type="PRINTS" id="PR00138">
    <property type="entry name" value="MATRIXIN"/>
</dbReference>
<dbReference type="PIRSF" id="PIRSF001191">
    <property type="entry name" value="Peptidase_M10A_matrix"/>
    <property type="match status" value="1"/>
</dbReference>
<keyword evidence="9" id="KW-0482">Metalloprotease</keyword>
<dbReference type="InterPro" id="IPR033739">
    <property type="entry name" value="M10A_MMP"/>
</dbReference>
<keyword evidence="6" id="KW-0378">Hydrolase</keyword>
<evidence type="ECO:0000256" key="7">
    <source>
        <dbReference type="ARBA" id="ARBA00022833"/>
    </source>
</evidence>
<dbReference type="GeneID" id="110973146"/>
<dbReference type="GO" id="GO:0008270">
    <property type="term" value="F:zinc ion binding"/>
    <property type="evidence" value="ECO:0007669"/>
    <property type="project" value="InterPro"/>
</dbReference>
<dbReference type="Pfam" id="PF00045">
    <property type="entry name" value="Hemopexin"/>
    <property type="match status" value="3"/>
</dbReference>
<reference evidence="21" key="1">
    <citation type="submission" date="2025-08" db="UniProtKB">
        <authorList>
            <consortium name="RefSeq"/>
        </authorList>
    </citation>
    <scope>IDENTIFICATION</scope>
</reference>
<keyword evidence="4 18" id="KW-0732">Signal</keyword>
<feature type="repeat" description="Hemopexin" evidence="16">
    <location>
        <begin position="405"/>
        <end position="450"/>
    </location>
</feature>
<feature type="chain" id="PRO_5033997139" evidence="18">
    <location>
        <begin position="33"/>
        <end position="498"/>
    </location>
</feature>
<organism evidence="20 21">
    <name type="scientific">Acanthaster planci</name>
    <name type="common">Crown-of-thorns starfish</name>
    <dbReference type="NCBI Taxonomy" id="133434"/>
    <lineage>
        <taxon>Eukaryota</taxon>
        <taxon>Metazoa</taxon>
        <taxon>Echinodermata</taxon>
        <taxon>Eleutherozoa</taxon>
        <taxon>Asterozoa</taxon>
        <taxon>Asteroidea</taxon>
        <taxon>Valvatacea</taxon>
        <taxon>Valvatida</taxon>
        <taxon>Acanthasteridae</taxon>
        <taxon>Acanthaster</taxon>
    </lineage>
</organism>
<feature type="domain" description="Peptidase metallopeptidase" evidence="19">
    <location>
        <begin position="132"/>
        <end position="296"/>
    </location>
</feature>
<dbReference type="GO" id="GO:0031012">
    <property type="term" value="C:extracellular matrix"/>
    <property type="evidence" value="ECO:0007669"/>
    <property type="project" value="InterPro"/>
</dbReference>
<keyword evidence="3 13" id="KW-0479">Metal-binding</keyword>
<dbReference type="GO" id="GO:0030198">
    <property type="term" value="P:extracellular matrix organization"/>
    <property type="evidence" value="ECO:0007669"/>
    <property type="project" value="TreeGrafter"/>
</dbReference>
<evidence type="ECO:0000256" key="8">
    <source>
        <dbReference type="ARBA" id="ARBA00022837"/>
    </source>
</evidence>
<evidence type="ECO:0000256" key="1">
    <source>
        <dbReference type="ARBA" id="ARBA00010370"/>
    </source>
</evidence>
<keyword evidence="2" id="KW-0645">Protease</keyword>
<feature type="binding site" evidence="14">
    <location>
        <position position="187"/>
    </location>
    <ligand>
        <name>Ca(2+)</name>
        <dbReference type="ChEBI" id="CHEBI:29108"/>
        <label>2</label>
    </ligand>
</feature>
<feature type="binding site" evidence="13">
    <location>
        <position position="255"/>
    </location>
    <ligand>
        <name>Zn(2+)</name>
        <dbReference type="ChEBI" id="CHEBI:29105"/>
        <label>2</label>
        <note>catalytic</note>
    </ligand>
</feature>
<accession>A0A8B7XF70</accession>
<dbReference type="Proteomes" id="UP000694845">
    <property type="component" value="Unplaced"/>
</dbReference>
<feature type="binding site" evidence="14">
    <location>
        <position position="314"/>
    </location>
    <ligand>
        <name>Ca(2+)</name>
        <dbReference type="ChEBI" id="CHEBI:29108"/>
        <label>4</label>
    </ligand>
</feature>
<feature type="binding site" evidence="14">
    <location>
        <position position="204"/>
    </location>
    <ligand>
        <name>Ca(2+)</name>
        <dbReference type="ChEBI" id="CHEBI:29108"/>
        <label>3</label>
    </ligand>
</feature>
<dbReference type="SUPFAM" id="SSF50923">
    <property type="entry name" value="Hemopexin-like domain"/>
    <property type="match status" value="1"/>
</dbReference>
<feature type="repeat" description="Hemopexin" evidence="16">
    <location>
        <begin position="451"/>
        <end position="498"/>
    </location>
</feature>
<dbReference type="FunFam" id="2.110.10.10:FF:000002">
    <property type="entry name" value="Matrix metallopeptidase 3"/>
    <property type="match status" value="1"/>
</dbReference>
<dbReference type="InterPro" id="IPR000585">
    <property type="entry name" value="Hemopexin-like_dom"/>
</dbReference>
<feature type="active site" evidence="12">
    <location>
        <position position="252"/>
    </location>
</feature>
<evidence type="ECO:0000256" key="6">
    <source>
        <dbReference type="ARBA" id="ARBA00022801"/>
    </source>
</evidence>
<dbReference type="RefSeq" id="XP_022079404.1">
    <property type="nucleotide sequence ID" value="XM_022223712.1"/>
</dbReference>
<comment type="cofactor">
    <cofactor evidence="14">
        <name>Zn(2+)</name>
        <dbReference type="ChEBI" id="CHEBI:29105"/>
    </cofactor>
    <text evidence="14">Binds 2 Zn(2+) ions per subunit.</text>
</comment>
<feature type="binding site" evidence="14">
    <location>
        <position position="226"/>
    </location>
    <ligand>
        <name>Ca(2+)</name>
        <dbReference type="ChEBI" id="CHEBI:29108"/>
        <label>2</label>
    </ligand>
</feature>
<evidence type="ECO:0000313" key="21">
    <source>
        <dbReference type="RefSeq" id="XP_022079404.1"/>
    </source>
</evidence>
<dbReference type="InterPro" id="IPR006026">
    <property type="entry name" value="Peptidase_Metallo"/>
</dbReference>
<keyword evidence="7 13" id="KW-0862">Zinc</keyword>
<dbReference type="InterPro" id="IPR018487">
    <property type="entry name" value="Hemopexin-like_repeat"/>
</dbReference>
<evidence type="ECO:0000256" key="3">
    <source>
        <dbReference type="ARBA" id="ARBA00022723"/>
    </source>
</evidence>
<dbReference type="InterPro" id="IPR001818">
    <property type="entry name" value="Pept_M10_metallopeptidase"/>
</dbReference>
<feature type="binding site" evidence="13">
    <location>
        <position position="261"/>
    </location>
    <ligand>
        <name>Zn(2+)</name>
        <dbReference type="ChEBI" id="CHEBI:29105"/>
        <label>2</label>
        <note>catalytic</note>
    </ligand>
</feature>
<gene>
    <name evidence="21" type="primary">LOC110973146</name>
</gene>
<keyword evidence="20" id="KW-1185">Reference proteome</keyword>
<dbReference type="Gene3D" id="2.110.10.10">
    <property type="entry name" value="Hemopexin-like domain"/>
    <property type="match status" value="1"/>
</dbReference>
<evidence type="ECO:0000256" key="17">
    <source>
        <dbReference type="SAM" id="MobiDB-lite"/>
    </source>
</evidence>
<dbReference type="SMART" id="SM00235">
    <property type="entry name" value="ZnMc"/>
    <property type="match status" value="1"/>
</dbReference>
<feature type="signal peptide" evidence="18">
    <location>
        <begin position="1"/>
        <end position="32"/>
    </location>
</feature>
<feature type="compositionally biased region" description="Polar residues" evidence="17">
    <location>
        <begin position="67"/>
        <end position="83"/>
    </location>
</feature>
<evidence type="ECO:0000256" key="2">
    <source>
        <dbReference type="ARBA" id="ARBA00022670"/>
    </source>
</evidence>
<evidence type="ECO:0000256" key="10">
    <source>
        <dbReference type="ARBA" id="ARBA00023145"/>
    </source>
</evidence>
<feature type="binding site" evidence="14">
    <location>
        <position position="361"/>
    </location>
    <ligand>
        <name>Ca(2+)</name>
        <dbReference type="ChEBI" id="CHEBI:29108"/>
        <label>4</label>
    </ligand>
</feature>
<dbReference type="SMART" id="SM00120">
    <property type="entry name" value="HX"/>
    <property type="match status" value="4"/>
</dbReference>
<comment type="cofactor">
    <cofactor evidence="14">
        <name>Ca(2+)</name>
        <dbReference type="ChEBI" id="CHEBI:29108"/>
    </cofactor>
    <text evidence="14">Can bind about 5 Ca(2+) ions per subunit.</text>
</comment>
<dbReference type="Pfam" id="PF00413">
    <property type="entry name" value="Peptidase_M10"/>
    <property type="match status" value="1"/>
</dbReference>
<evidence type="ECO:0000256" key="9">
    <source>
        <dbReference type="ARBA" id="ARBA00023049"/>
    </source>
</evidence>
<keyword evidence="5" id="KW-0677">Repeat</keyword>
<evidence type="ECO:0000256" key="12">
    <source>
        <dbReference type="PIRSR" id="PIRSR001191-1"/>
    </source>
</evidence>
<feature type="binding site" evidence="14">
    <location>
        <position position="269"/>
    </location>
    <ligand>
        <name>Zn(2+)</name>
        <dbReference type="ChEBI" id="CHEBI:29105"/>
        <label>2</label>
        <note>catalytic</note>
    </ligand>
</feature>
<sequence>MSTESGAMQVGKVVILGMWLGVLFFSGPSCHAAPAKEKPGEAVAALNQDLAPQSKLPSSQDEEHSTAQKSIQADETVLGSSKTFPRDHAGSRHVAGRAAKGRPRCGVPDPVKVQDDGPSLNENRRQKRYSVDWTKWNKNHLTYRILNYPYHYRMTEDQVDDSIDRAFKQWGDATPLTFRRITYGHADIHIKFATWHHDCPYEFDGINGTIAHAFVPNGLHGDLDGDVHFDDSEVYTYWGDEGYNLFQVALHELGHSLGLQHSWTEGAVMAPEYSGYIPDLALQEDDIRAAQLLYGTLEPTNFGDPDSPCNKAYDAAAMIDGVLYVFKDRRFWRISRPGKVMTPSAGLPMRKRFFKLPRMIDAVYQRPQDGLIVFFKGPNYWLYRGRRPLPGYPRPISELGLPDDIDAVVMLQRYNTTYFFKDHQVWRFDEEYQSVEYGYPYHVLDVWEGIPPFIDAAFDYTDGFTYFIQGKSYYRYSNVYRNADPGFPRYFGNDFMGC</sequence>
<dbReference type="PANTHER" id="PTHR10201:SF294">
    <property type="entry name" value="MATRIX METALLOPROTEINASE 16"/>
    <property type="match status" value="1"/>
</dbReference>
<proteinExistence type="inferred from homology"/>
<dbReference type="Gene3D" id="3.40.390.10">
    <property type="entry name" value="Collagenase (Catalytic Domain)"/>
    <property type="match status" value="1"/>
</dbReference>
<dbReference type="GO" id="GO:0004222">
    <property type="term" value="F:metalloendopeptidase activity"/>
    <property type="evidence" value="ECO:0007669"/>
    <property type="project" value="InterPro"/>
</dbReference>
<evidence type="ECO:0000256" key="4">
    <source>
        <dbReference type="ARBA" id="ARBA00022729"/>
    </source>
</evidence>
<feature type="repeat" description="Hemopexin" evidence="16">
    <location>
        <begin position="357"/>
        <end position="403"/>
    </location>
</feature>
<evidence type="ECO:0000256" key="5">
    <source>
        <dbReference type="ARBA" id="ARBA00022737"/>
    </source>
</evidence>
<feature type="binding site" evidence="14">
    <location>
        <position position="230"/>
    </location>
    <ligand>
        <name>Ca(2+)</name>
        <dbReference type="ChEBI" id="CHEBI:29108"/>
        <label>3</label>
    </ligand>
</feature>
<comment type="similarity">
    <text evidence="1">Belongs to the peptidase M10A family.</text>
</comment>
<feature type="binding site" description="in inhibited form" evidence="14">
    <location>
        <position position="105"/>
    </location>
    <ligand>
        <name>Zn(2+)</name>
        <dbReference type="ChEBI" id="CHEBI:29105"/>
        <label>2</label>
        <note>catalytic</note>
    </ligand>
</feature>
<dbReference type="InterPro" id="IPR036375">
    <property type="entry name" value="Hemopexin-like_dom_sf"/>
</dbReference>
<evidence type="ECO:0000256" key="16">
    <source>
        <dbReference type="PROSITE-ProRule" id="PRU01011"/>
    </source>
</evidence>
<dbReference type="GO" id="GO:0006508">
    <property type="term" value="P:proteolysis"/>
    <property type="evidence" value="ECO:0007669"/>
    <property type="project" value="UniProtKB-KW"/>
</dbReference>
<dbReference type="GO" id="GO:0030574">
    <property type="term" value="P:collagen catabolic process"/>
    <property type="evidence" value="ECO:0007669"/>
    <property type="project" value="TreeGrafter"/>
</dbReference>
<evidence type="ECO:0000256" key="18">
    <source>
        <dbReference type="SAM" id="SignalP"/>
    </source>
</evidence>
<dbReference type="OMA" id="RRFWRIS"/>
<keyword evidence="8 14" id="KW-0106">Calcium</keyword>
<evidence type="ECO:0000256" key="11">
    <source>
        <dbReference type="ARBA" id="ARBA00023157"/>
    </source>
</evidence>
<feature type="modified residue" description="Phosphotyrosine; by PKDCC" evidence="15">
    <location>
        <position position="392"/>
    </location>
</feature>
<evidence type="ECO:0000256" key="13">
    <source>
        <dbReference type="PIRSR" id="PIRSR001191-2"/>
    </source>
</evidence>
<feature type="binding site" evidence="14">
    <location>
        <position position="233"/>
    </location>
    <ligand>
        <name>Ca(2+)</name>
        <dbReference type="ChEBI" id="CHEBI:29108"/>
        <label>3</label>
    </ligand>
</feature>
<feature type="binding site" evidence="14">
    <location>
        <position position="233"/>
    </location>
    <ligand>
        <name>Ca(2+)</name>
        <dbReference type="ChEBI" id="CHEBI:29108"/>
        <label>1</label>
    </ligand>
</feature>
<feature type="binding site" evidence="14">
    <location>
        <position position="197"/>
    </location>
    <ligand>
        <name>Zn(2+)</name>
        <dbReference type="ChEBI" id="CHEBI:29105"/>
        <label>1</label>
    </ligand>
</feature>
<dbReference type="KEGG" id="aplc:110973146"/>
<feature type="region of interest" description="Disordered" evidence="17">
    <location>
        <begin position="53"/>
        <end position="123"/>
    </location>
</feature>
<feature type="binding site" evidence="14">
    <location>
        <position position="231"/>
    </location>
    <ligand>
        <name>Ca(2+)</name>
        <dbReference type="ChEBI" id="CHEBI:29108"/>
        <label>1</label>
    </ligand>
</feature>
<feature type="repeat" description="Hemopexin" evidence="16">
    <location>
        <begin position="306"/>
        <end position="356"/>
    </location>
</feature>